<sequence length="68" mass="7532">MSVVVREKEVGIVVRDAKLDPQAALQAAFVVAQDLTGRRDGLRLLMVNGRTLYRTRDAPPFPAPLIRC</sequence>
<keyword evidence="2" id="KW-1185">Reference proteome</keyword>
<accession>A0A841HEI9</accession>
<name>A0A841HEI9_9GAMM</name>
<evidence type="ECO:0000313" key="2">
    <source>
        <dbReference type="Proteomes" id="UP000588068"/>
    </source>
</evidence>
<proteinExistence type="predicted"/>
<dbReference type="EMBL" id="JACHHZ010000001">
    <property type="protein sequence ID" value="MBB6091176.1"/>
    <property type="molecule type" value="Genomic_DNA"/>
</dbReference>
<comment type="caution">
    <text evidence="1">The sequence shown here is derived from an EMBL/GenBank/DDBJ whole genome shotgun (WGS) entry which is preliminary data.</text>
</comment>
<dbReference type="Proteomes" id="UP000588068">
    <property type="component" value="Unassembled WGS sequence"/>
</dbReference>
<protein>
    <submittedName>
        <fullName evidence="1">Uncharacterized protein</fullName>
    </submittedName>
</protein>
<gene>
    <name evidence="1" type="ORF">HNQ60_000022</name>
</gene>
<dbReference type="RefSeq" id="WP_184328992.1">
    <property type="nucleotide sequence ID" value="NZ_JACHHZ010000001.1"/>
</dbReference>
<evidence type="ECO:0000313" key="1">
    <source>
        <dbReference type="EMBL" id="MBB6091176.1"/>
    </source>
</evidence>
<organism evidence="1 2">
    <name type="scientific">Povalibacter uvarum</name>
    <dbReference type="NCBI Taxonomy" id="732238"/>
    <lineage>
        <taxon>Bacteria</taxon>
        <taxon>Pseudomonadati</taxon>
        <taxon>Pseudomonadota</taxon>
        <taxon>Gammaproteobacteria</taxon>
        <taxon>Steroidobacterales</taxon>
        <taxon>Steroidobacteraceae</taxon>
        <taxon>Povalibacter</taxon>
    </lineage>
</organism>
<dbReference type="AlphaFoldDB" id="A0A841HEI9"/>
<reference evidence="1 2" key="1">
    <citation type="submission" date="2020-08" db="EMBL/GenBank/DDBJ databases">
        <title>Genomic Encyclopedia of Type Strains, Phase IV (KMG-IV): sequencing the most valuable type-strain genomes for metagenomic binning, comparative biology and taxonomic classification.</title>
        <authorList>
            <person name="Goeker M."/>
        </authorList>
    </citation>
    <scope>NUCLEOTIDE SEQUENCE [LARGE SCALE GENOMIC DNA]</scope>
    <source>
        <strain evidence="1 2">DSM 26723</strain>
    </source>
</reference>